<evidence type="ECO:0000313" key="2">
    <source>
        <dbReference type="EMBL" id="KAJ0965738.1"/>
    </source>
</evidence>
<reference evidence="2" key="2">
    <citation type="journal article" date="2022" name="Hortic Res">
        <title>The genome of Dioscorea zingiberensis sheds light on the biosynthesis, origin and evolution of the medicinally important diosgenin saponins.</title>
        <authorList>
            <person name="Li Y."/>
            <person name="Tan C."/>
            <person name="Li Z."/>
            <person name="Guo J."/>
            <person name="Li S."/>
            <person name="Chen X."/>
            <person name="Wang C."/>
            <person name="Dai X."/>
            <person name="Yang H."/>
            <person name="Song W."/>
            <person name="Hou L."/>
            <person name="Xu J."/>
            <person name="Tong Z."/>
            <person name="Xu A."/>
            <person name="Yuan X."/>
            <person name="Wang W."/>
            <person name="Yang Q."/>
            <person name="Chen L."/>
            <person name="Sun Z."/>
            <person name="Wang K."/>
            <person name="Pan B."/>
            <person name="Chen J."/>
            <person name="Bao Y."/>
            <person name="Liu F."/>
            <person name="Qi X."/>
            <person name="Gang D.R."/>
            <person name="Wen J."/>
            <person name="Li J."/>
        </authorList>
    </citation>
    <scope>NUCLEOTIDE SEQUENCE</scope>
    <source>
        <strain evidence="2">Dzin_1.0</strain>
    </source>
</reference>
<evidence type="ECO:0000313" key="3">
    <source>
        <dbReference type="Proteomes" id="UP001085076"/>
    </source>
</evidence>
<comment type="caution">
    <text evidence="2">The sequence shown here is derived from an EMBL/GenBank/DDBJ whole genome shotgun (WGS) entry which is preliminary data.</text>
</comment>
<dbReference type="AlphaFoldDB" id="A0A9D5C3U6"/>
<dbReference type="EMBL" id="JAGGNH010000008">
    <property type="protein sequence ID" value="KAJ0965738.1"/>
    <property type="molecule type" value="Genomic_DNA"/>
</dbReference>
<feature type="compositionally biased region" description="Basic and acidic residues" evidence="1">
    <location>
        <begin position="62"/>
        <end position="71"/>
    </location>
</feature>
<gene>
    <name evidence="2" type="ORF">J5N97_026876</name>
</gene>
<feature type="compositionally biased region" description="Basic and acidic residues" evidence="1">
    <location>
        <begin position="113"/>
        <end position="142"/>
    </location>
</feature>
<feature type="compositionally biased region" description="Polar residues" evidence="1">
    <location>
        <begin position="92"/>
        <end position="105"/>
    </location>
</feature>
<keyword evidence="3" id="KW-1185">Reference proteome</keyword>
<feature type="compositionally biased region" description="Polar residues" evidence="1">
    <location>
        <begin position="51"/>
        <end position="61"/>
    </location>
</feature>
<reference evidence="2" key="1">
    <citation type="submission" date="2021-03" db="EMBL/GenBank/DDBJ databases">
        <authorList>
            <person name="Li Z."/>
            <person name="Yang C."/>
        </authorList>
    </citation>
    <scope>NUCLEOTIDE SEQUENCE</scope>
    <source>
        <strain evidence="2">Dzin_1.0</strain>
        <tissue evidence="2">Leaf</tissue>
    </source>
</reference>
<protein>
    <submittedName>
        <fullName evidence="2">Uncharacterized protein</fullName>
    </submittedName>
</protein>
<feature type="compositionally biased region" description="Basic and acidic residues" evidence="1">
    <location>
        <begin position="1"/>
        <end position="35"/>
    </location>
</feature>
<organism evidence="2 3">
    <name type="scientific">Dioscorea zingiberensis</name>
    <dbReference type="NCBI Taxonomy" id="325984"/>
    <lineage>
        <taxon>Eukaryota</taxon>
        <taxon>Viridiplantae</taxon>
        <taxon>Streptophyta</taxon>
        <taxon>Embryophyta</taxon>
        <taxon>Tracheophyta</taxon>
        <taxon>Spermatophyta</taxon>
        <taxon>Magnoliopsida</taxon>
        <taxon>Liliopsida</taxon>
        <taxon>Dioscoreales</taxon>
        <taxon>Dioscoreaceae</taxon>
        <taxon>Dioscorea</taxon>
    </lineage>
</organism>
<name>A0A9D5C3U6_9LILI</name>
<evidence type="ECO:0000256" key="1">
    <source>
        <dbReference type="SAM" id="MobiDB-lite"/>
    </source>
</evidence>
<accession>A0A9D5C3U6</accession>
<proteinExistence type="predicted"/>
<feature type="region of interest" description="Disordered" evidence="1">
    <location>
        <begin position="1"/>
        <end position="142"/>
    </location>
</feature>
<feature type="compositionally biased region" description="Low complexity" evidence="1">
    <location>
        <begin position="72"/>
        <end position="81"/>
    </location>
</feature>
<sequence>MEDVVSGDKEVEVTEGAKIESDNSDAVEKPKKIALETETSDVQCNPKKSEVVSSVLKNAETTAKREIEGKESQPASSSSEEPNSETLEEGSNFGNGASEQTSSGGFQLEGNDNIEKPLKEMDEEKEAVQAEQSEEVKDAEPEKRLYYFPDDVSGGAIKVSIEAPGATKSCGKARQMLG</sequence>
<dbReference type="Proteomes" id="UP001085076">
    <property type="component" value="Miscellaneous, Linkage group lg08"/>
</dbReference>